<accession>A0A836CHV1</accession>
<keyword evidence="2" id="KW-1185">Reference proteome</keyword>
<sequence length="610" mass="64262">MPDSESIPWRVNYNLGDGIMNDGSVGPAAFELYEDFEFPDSGKAPHGKPSVTVALVTDSDSYSDLIDMSIEASAQYNGGFVSGGGGAEASFLSNTCSSSASVHLTVNSSWIGDARTFKEGTKLRLTEKAKDKLVNEGPTAFERAYGRYYVHGCKSGAWYHAVTSFKAKNSSHKDDIKAALNLNFSAPMVSGDMKVKVGMAVEEAAKNTSSSTTEAASGWSGNIPFSGAAVLSNAAADAPKAKVGETADATAAAASATDAAGAVLHFIERANTLVNTTKGSPILAILKPYSAVADYMEASARGAADVALAGMKVLDLGKTARDELRRELINLDYLDKAIADLLDDTTVPDGAKAEALELKKPIVAARVSLESINWGDYSSLSSFNAWLSSGRVTDDRIWQSLFVADGIAEQWSGLSARVLDGKAGKTKVFGNLGPWQFDDGPHEYLKSIQINVTALGVHGLALTYVDGAHETRVQHGYVYTTMANGTIDIAMRDYQTLPASGPGDFPRGAGITGLTIWSDDVVRNVSYTTAAGGVEGPVALVPKATMDKATRAVVELPEGAVVCGVAGSLKAVKLAPNDVGIEVIRMSEFATLESLTFYYRRPWASSAAAP</sequence>
<evidence type="ECO:0000313" key="1">
    <source>
        <dbReference type="EMBL" id="KAG5186552.1"/>
    </source>
</evidence>
<name>A0A836CHV1_9STRA</name>
<reference evidence="1" key="1">
    <citation type="submission" date="2021-02" db="EMBL/GenBank/DDBJ databases">
        <title>First Annotated Genome of the Yellow-green Alga Tribonema minus.</title>
        <authorList>
            <person name="Mahan K.M."/>
        </authorList>
    </citation>
    <scope>NUCLEOTIDE SEQUENCE</scope>
    <source>
        <strain evidence="1">UTEX B ZZ1240</strain>
    </source>
</reference>
<gene>
    <name evidence="1" type="ORF">JKP88DRAFT_254544</name>
</gene>
<comment type="caution">
    <text evidence="1">The sequence shown here is derived from an EMBL/GenBank/DDBJ whole genome shotgun (WGS) entry which is preliminary data.</text>
</comment>
<dbReference type="AlphaFoldDB" id="A0A836CHV1"/>
<evidence type="ECO:0000313" key="2">
    <source>
        <dbReference type="Proteomes" id="UP000664859"/>
    </source>
</evidence>
<protein>
    <submittedName>
        <fullName evidence="1">Uncharacterized protein</fullName>
    </submittedName>
</protein>
<dbReference type="Proteomes" id="UP000664859">
    <property type="component" value="Unassembled WGS sequence"/>
</dbReference>
<proteinExistence type="predicted"/>
<organism evidence="1 2">
    <name type="scientific">Tribonema minus</name>
    <dbReference type="NCBI Taxonomy" id="303371"/>
    <lineage>
        <taxon>Eukaryota</taxon>
        <taxon>Sar</taxon>
        <taxon>Stramenopiles</taxon>
        <taxon>Ochrophyta</taxon>
        <taxon>PX clade</taxon>
        <taxon>Xanthophyceae</taxon>
        <taxon>Tribonematales</taxon>
        <taxon>Tribonemataceae</taxon>
        <taxon>Tribonema</taxon>
    </lineage>
</organism>
<dbReference type="EMBL" id="JAFCMP010000111">
    <property type="protein sequence ID" value="KAG5186552.1"/>
    <property type="molecule type" value="Genomic_DNA"/>
</dbReference>